<proteinExistence type="predicted"/>
<evidence type="ECO:0000313" key="2">
    <source>
        <dbReference type="Proteomes" id="UP000612585"/>
    </source>
</evidence>
<comment type="caution">
    <text evidence="1">The sequence shown here is derived from an EMBL/GenBank/DDBJ whole genome shotgun (WGS) entry which is preliminary data.</text>
</comment>
<protein>
    <recommendedName>
        <fullName evidence="3">Circularly permuted ATP-grasp type 2</fullName>
    </recommendedName>
</protein>
<dbReference type="RefSeq" id="WP_204007775.1">
    <property type="nucleotide sequence ID" value="NZ_BOPG01000076.1"/>
</dbReference>
<dbReference type="AlphaFoldDB" id="A0A8J4E7Y4"/>
<keyword evidence="2" id="KW-1185">Reference proteome</keyword>
<name>A0A8J4E7Y4_9ACTN</name>
<dbReference type="Proteomes" id="UP000612585">
    <property type="component" value="Unassembled WGS sequence"/>
</dbReference>
<gene>
    <name evidence="1" type="ORF">Vau01_097630</name>
</gene>
<organism evidence="1 2">
    <name type="scientific">Virgisporangium aurantiacum</name>
    <dbReference type="NCBI Taxonomy" id="175570"/>
    <lineage>
        <taxon>Bacteria</taxon>
        <taxon>Bacillati</taxon>
        <taxon>Actinomycetota</taxon>
        <taxon>Actinomycetes</taxon>
        <taxon>Micromonosporales</taxon>
        <taxon>Micromonosporaceae</taxon>
        <taxon>Virgisporangium</taxon>
    </lineage>
</organism>
<reference evidence="1" key="1">
    <citation type="submission" date="2021-01" db="EMBL/GenBank/DDBJ databases">
        <title>Whole genome shotgun sequence of Virgisporangium aurantiacum NBRC 16421.</title>
        <authorList>
            <person name="Komaki H."/>
            <person name="Tamura T."/>
        </authorList>
    </citation>
    <scope>NUCLEOTIDE SEQUENCE</scope>
    <source>
        <strain evidence="1">NBRC 16421</strain>
    </source>
</reference>
<sequence length="454" mass="48667">MNELTARFMTAAGEAPESVAQATWSTHVRIERALDRGYLTRPLFLTAAQRDLIRGPLAELTALLWSLPERTGAGLDGFAAMCGASPRQREAVLRTEDGVRFEVGRADLFWTGDRFQVLEMNLTSATGGTDVGEVCRAMLHMPEVSAFVAREGLGYVDPMPRLAAVLRAACERAGAGDRPRIVLAYWPDGAAPTKRTIHLVAAMLADRGLDVIACGLDELRHVDDAVVLDGRPVDVVHRFFVIEDVDVPGGWDLVEPLLRAHERGRIRVVAPFSAELCGSKAALALLWQPSVRDRLSERERALVADLVPWTGRLRPAVTTEDGTTVPAVDHCRRHRADLVLKPAMLQGGAGVVMGNQTTDAEWSAAVESGLRADYVVQRHVAAAPETFLEGWPRRPVRRTVNLGVHVIGGGYAGLVARAARADAPGIVSLGLGGALLGCCFEPVAAAPDSGSPSG</sequence>
<accession>A0A8J4E7Y4</accession>
<evidence type="ECO:0008006" key="3">
    <source>
        <dbReference type="Google" id="ProtNLM"/>
    </source>
</evidence>
<dbReference type="EMBL" id="BOPG01000076">
    <property type="protein sequence ID" value="GIJ62247.1"/>
    <property type="molecule type" value="Genomic_DNA"/>
</dbReference>
<dbReference type="SUPFAM" id="SSF56059">
    <property type="entry name" value="Glutathione synthetase ATP-binding domain-like"/>
    <property type="match status" value="1"/>
</dbReference>
<evidence type="ECO:0000313" key="1">
    <source>
        <dbReference type="EMBL" id="GIJ62247.1"/>
    </source>
</evidence>